<reference evidence="6 7" key="1">
    <citation type="journal article" date="2013" name="Nature">
        <title>Insights into bilaterian evolution from three spiralian genomes.</title>
        <authorList>
            <person name="Simakov O."/>
            <person name="Marletaz F."/>
            <person name="Cho S.J."/>
            <person name="Edsinger-Gonzales E."/>
            <person name="Havlak P."/>
            <person name="Hellsten U."/>
            <person name="Kuo D.H."/>
            <person name="Larsson T."/>
            <person name="Lv J."/>
            <person name="Arendt D."/>
            <person name="Savage R."/>
            <person name="Osoegawa K."/>
            <person name="de Jong P."/>
            <person name="Grimwood J."/>
            <person name="Chapman J.A."/>
            <person name="Shapiro H."/>
            <person name="Aerts A."/>
            <person name="Otillar R.P."/>
            <person name="Terry A.Y."/>
            <person name="Boore J.L."/>
            <person name="Grigoriev I.V."/>
            <person name="Lindberg D.R."/>
            <person name="Seaver E.C."/>
            <person name="Weisblat D.A."/>
            <person name="Putnam N.H."/>
            <person name="Rokhsar D.S."/>
        </authorList>
    </citation>
    <scope>NUCLEOTIDE SEQUENCE [LARGE SCALE GENOMIC DNA]</scope>
</reference>
<comment type="subcellular location">
    <subcellularLocation>
        <location evidence="1">Nucleus</location>
    </subcellularLocation>
</comment>
<dbReference type="PANTHER" id="PTHR48038:SF3">
    <property type="entry name" value="SPLICING FACTOR, ARGININE_SERINE-RICH 1-RELATED"/>
    <property type="match status" value="1"/>
</dbReference>
<dbReference type="Proteomes" id="UP000030746">
    <property type="component" value="Unassembled WGS sequence"/>
</dbReference>
<dbReference type="SUPFAM" id="SSF54928">
    <property type="entry name" value="RNA-binding domain, RBD"/>
    <property type="match status" value="1"/>
</dbReference>
<dbReference type="SMART" id="SM00360">
    <property type="entry name" value="RRM"/>
    <property type="match status" value="1"/>
</dbReference>
<dbReference type="OrthoDB" id="5970at2759"/>
<sequence>MAEYDKTQGGYRIFIGDLGHRIGKFEIEKEFEKYGSIVDTWVARDPPGFAFVVFKYGEDADTAVKEKHGRQVSGRRVRVEHA</sequence>
<dbReference type="STRING" id="225164.V4AIY3"/>
<evidence type="ECO:0000256" key="2">
    <source>
        <dbReference type="ARBA" id="ARBA00022884"/>
    </source>
</evidence>
<dbReference type="InterPro" id="IPR035979">
    <property type="entry name" value="RBD_domain_sf"/>
</dbReference>
<dbReference type="CTD" id="20251948"/>
<keyword evidence="7" id="KW-1185">Reference proteome</keyword>
<feature type="non-terminal residue" evidence="6">
    <location>
        <position position="82"/>
    </location>
</feature>
<dbReference type="PROSITE" id="PS50102">
    <property type="entry name" value="RRM"/>
    <property type="match status" value="1"/>
</dbReference>
<dbReference type="OMA" id="AKEAWIW"/>
<dbReference type="GO" id="GO:0005634">
    <property type="term" value="C:nucleus"/>
    <property type="evidence" value="ECO:0007669"/>
    <property type="project" value="UniProtKB-SubCell"/>
</dbReference>
<dbReference type="InterPro" id="IPR012677">
    <property type="entry name" value="Nucleotide-bd_a/b_plait_sf"/>
</dbReference>
<dbReference type="RefSeq" id="XP_009055855.1">
    <property type="nucleotide sequence ID" value="XM_009057607.1"/>
</dbReference>
<protein>
    <recommendedName>
        <fullName evidence="5">RRM domain-containing protein</fullName>
    </recommendedName>
</protein>
<dbReference type="InterPro" id="IPR000504">
    <property type="entry name" value="RRM_dom"/>
</dbReference>
<evidence type="ECO:0000256" key="1">
    <source>
        <dbReference type="ARBA" id="ARBA00004123"/>
    </source>
</evidence>
<dbReference type="GO" id="GO:0003723">
    <property type="term" value="F:RNA binding"/>
    <property type="evidence" value="ECO:0007669"/>
    <property type="project" value="UniProtKB-UniRule"/>
</dbReference>
<dbReference type="HOGENOM" id="CLU_012062_28_13_1"/>
<evidence type="ECO:0000256" key="3">
    <source>
        <dbReference type="ARBA" id="ARBA00023242"/>
    </source>
</evidence>
<dbReference type="GeneID" id="20251948"/>
<dbReference type="EMBL" id="KB201905">
    <property type="protein sequence ID" value="ESO93456.1"/>
    <property type="molecule type" value="Genomic_DNA"/>
</dbReference>
<name>V4AIY3_LOTGI</name>
<evidence type="ECO:0000313" key="6">
    <source>
        <dbReference type="EMBL" id="ESO93456.1"/>
    </source>
</evidence>
<dbReference type="Gene3D" id="3.30.70.330">
    <property type="match status" value="1"/>
</dbReference>
<organism evidence="6 7">
    <name type="scientific">Lottia gigantea</name>
    <name type="common">Giant owl limpet</name>
    <dbReference type="NCBI Taxonomy" id="225164"/>
    <lineage>
        <taxon>Eukaryota</taxon>
        <taxon>Metazoa</taxon>
        <taxon>Spiralia</taxon>
        <taxon>Lophotrochozoa</taxon>
        <taxon>Mollusca</taxon>
        <taxon>Gastropoda</taxon>
        <taxon>Patellogastropoda</taxon>
        <taxon>Lottioidea</taxon>
        <taxon>Lottiidae</taxon>
        <taxon>Lottia</taxon>
    </lineage>
</organism>
<proteinExistence type="predicted"/>
<keyword evidence="2 4" id="KW-0694">RNA-binding</keyword>
<accession>V4AIY3</accession>
<evidence type="ECO:0000256" key="4">
    <source>
        <dbReference type="PROSITE-ProRule" id="PRU00176"/>
    </source>
</evidence>
<dbReference type="AlphaFoldDB" id="V4AIY3"/>
<dbReference type="Pfam" id="PF00076">
    <property type="entry name" value="RRM_1"/>
    <property type="match status" value="1"/>
</dbReference>
<evidence type="ECO:0000313" key="7">
    <source>
        <dbReference type="Proteomes" id="UP000030746"/>
    </source>
</evidence>
<dbReference type="PANTHER" id="PTHR48038">
    <property type="entry name" value="RIBONUCLEOPROTEIN RB97D"/>
    <property type="match status" value="1"/>
</dbReference>
<dbReference type="KEGG" id="lgi:LOTGIDRAFT_70076"/>
<gene>
    <name evidence="6" type="ORF">LOTGIDRAFT_70076</name>
</gene>
<evidence type="ECO:0000259" key="5">
    <source>
        <dbReference type="PROSITE" id="PS50102"/>
    </source>
</evidence>
<keyword evidence="3" id="KW-0539">Nucleus</keyword>
<feature type="domain" description="RRM" evidence="5">
    <location>
        <begin position="11"/>
        <end position="82"/>
    </location>
</feature>